<proteinExistence type="predicted"/>
<organism evidence="2 3">
    <name type="scientific">Flavobacterium sediminis</name>
    <dbReference type="NCBI Taxonomy" id="2201181"/>
    <lineage>
        <taxon>Bacteria</taxon>
        <taxon>Pseudomonadati</taxon>
        <taxon>Bacteroidota</taxon>
        <taxon>Flavobacteriia</taxon>
        <taxon>Flavobacteriales</taxon>
        <taxon>Flavobacteriaceae</taxon>
        <taxon>Flavobacterium</taxon>
    </lineage>
</organism>
<protein>
    <recommendedName>
        <fullName evidence="4">Polysaccharide biosynthesis protein C-terminal domain-containing protein</fullName>
    </recommendedName>
</protein>
<evidence type="ECO:0000313" key="2">
    <source>
        <dbReference type="EMBL" id="AWM13947.1"/>
    </source>
</evidence>
<name>A0A2U8QUS7_9FLAO</name>
<feature type="transmembrane region" description="Helical" evidence="1">
    <location>
        <begin position="331"/>
        <end position="349"/>
    </location>
</feature>
<dbReference type="OrthoDB" id="1409880at2"/>
<feature type="transmembrane region" description="Helical" evidence="1">
    <location>
        <begin position="298"/>
        <end position="319"/>
    </location>
</feature>
<keyword evidence="3" id="KW-1185">Reference proteome</keyword>
<dbReference type="EMBL" id="CP029463">
    <property type="protein sequence ID" value="AWM13947.1"/>
    <property type="molecule type" value="Genomic_DNA"/>
</dbReference>
<feature type="transmembrane region" description="Helical" evidence="1">
    <location>
        <begin position="355"/>
        <end position="372"/>
    </location>
</feature>
<keyword evidence="1" id="KW-0472">Membrane</keyword>
<dbReference type="KEGG" id="fse:DI487_08785"/>
<reference evidence="2 3" key="1">
    <citation type="submission" date="2018-05" db="EMBL/GenBank/DDBJ databases">
        <title>Flavobacterium sp. MEBiC07310.</title>
        <authorList>
            <person name="Baek K."/>
        </authorList>
    </citation>
    <scope>NUCLEOTIDE SEQUENCE [LARGE SCALE GENOMIC DNA]</scope>
    <source>
        <strain evidence="2 3">MEBiC07310</strain>
    </source>
</reference>
<gene>
    <name evidence="2" type="ORF">DI487_08785</name>
</gene>
<feature type="transmembrane region" description="Helical" evidence="1">
    <location>
        <begin position="104"/>
        <end position="126"/>
    </location>
</feature>
<dbReference type="AlphaFoldDB" id="A0A2U8QUS7"/>
<keyword evidence="1" id="KW-1133">Transmembrane helix</keyword>
<feature type="transmembrane region" description="Helical" evidence="1">
    <location>
        <begin position="77"/>
        <end position="98"/>
    </location>
</feature>
<feature type="transmembrane region" description="Helical" evidence="1">
    <location>
        <begin position="189"/>
        <end position="208"/>
    </location>
</feature>
<feature type="transmembrane region" description="Helical" evidence="1">
    <location>
        <begin position="7"/>
        <end position="28"/>
    </location>
</feature>
<feature type="transmembrane region" description="Helical" evidence="1">
    <location>
        <begin position="272"/>
        <end position="292"/>
    </location>
</feature>
<feature type="transmembrane region" description="Helical" evidence="1">
    <location>
        <begin position="159"/>
        <end position="177"/>
    </location>
</feature>
<feature type="transmembrane region" description="Helical" evidence="1">
    <location>
        <begin position="228"/>
        <end position="251"/>
    </location>
</feature>
<evidence type="ECO:0000313" key="3">
    <source>
        <dbReference type="Proteomes" id="UP000245429"/>
    </source>
</evidence>
<feature type="transmembrane region" description="Helical" evidence="1">
    <location>
        <begin position="133"/>
        <end position="153"/>
    </location>
</feature>
<dbReference type="RefSeq" id="WP_109569314.1">
    <property type="nucleotide sequence ID" value="NZ_CP029463.1"/>
</dbReference>
<dbReference type="Proteomes" id="UP000245429">
    <property type="component" value="Chromosome"/>
</dbReference>
<evidence type="ECO:0008006" key="4">
    <source>
        <dbReference type="Google" id="ProtNLM"/>
    </source>
</evidence>
<feature type="transmembrane region" description="Helical" evidence="1">
    <location>
        <begin position="40"/>
        <end position="57"/>
    </location>
</feature>
<evidence type="ECO:0000256" key="1">
    <source>
        <dbReference type="SAM" id="Phobius"/>
    </source>
</evidence>
<accession>A0A2U8QUS7</accession>
<sequence>MNRFLKIGINIIRGITVPLLNFIIILSGIKHFGKNDWGEYVSTIVWISFFTFVANWGNKDYLIRKYSQNPSEIYSNFYMNLFSRGLLILPSFVLFAFFPSKIALLSIFIILISYAYNSFESLVIYQQKFGPQLVVEIIGFSFFYGALYKLSIFDLASVLEFYALSIILKLILISFLFNLRNKPFRLKIALNELILSFPFFILGLSGMISSKIDLYLVTVFLPNEIISSYQTITTAFLMLQALSVFITAPINKSFYRSNTKVISKLKILFKKIAIPISILGSLSIWLLLEHYIKLGFEWHIYLLCFLSSLPVFFYVIPILNLYKEKLEKKIVYSNLLIAILNCALGLILLKRIGLEGIFISVCVSQWLFLILIKKLENSISQS</sequence>
<keyword evidence="1" id="KW-0812">Transmembrane</keyword>